<dbReference type="AlphaFoldDB" id="A0A2N6SH92"/>
<reference evidence="1 2" key="1">
    <citation type="submission" date="2017-09" db="EMBL/GenBank/DDBJ databases">
        <title>Bacterial strain isolated from the female urinary microbiota.</title>
        <authorList>
            <person name="Thomas-White K."/>
            <person name="Kumar N."/>
            <person name="Forster S."/>
            <person name="Putonti C."/>
            <person name="Lawley T."/>
            <person name="Wolfe A.J."/>
        </authorList>
    </citation>
    <scope>NUCLEOTIDE SEQUENCE [LARGE SCALE GENOMIC DNA]</scope>
    <source>
        <strain evidence="1 2">UMB0186</strain>
    </source>
</reference>
<dbReference type="Proteomes" id="UP000235670">
    <property type="component" value="Unassembled WGS sequence"/>
</dbReference>
<gene>
    <name evidence="1" type="ORF">CJ218_01850</name>
</gene>
<comment type="caution">
    <text evidence="1">The sequence shown here is derived from an EMBL/GenBank/DDBJ whole genome shotgun (WGS) entry which is preliminary data.</text>
</comment>
<protein>
    <submittedName>
        <fullName evidence="1">Uncharacterized protein</fullName>
    </submittedName>
</protein>
<accession>A0A2N6SH92</accession>
<name>A0A2N6SH92_9BACL</name>
<dbReference type="EMBL" id="PNGT01000001">
    <property type="protein sequence ID" value="PMC53307.1"/>
    <property type="molecule type" value="Genomic_DNA"/>
</dbReference>
<evidence type="ECO:0000313" key="1">
    <source>
        <dbReference type="EMBL" id="PMC53307.1"/>
    </source>
</evidence>
<evidence type="ECO:0000313" key="2">
    <source>
        <dbReference type="Proteomes" id="UP000235670"/>
    </source>
</evidence>
<dbReference type="RefSeq" id="WP_102189417.1">
    <property type="nucleotide sequence ID" value="NZ_PNGT01000001.1"/>
</dbReference>
<organism evidence="1 2">
    <name type="scientific">Gemella sanguinis</name>
    <dbReference type="NCBI Taxonomy" id="84135"/>
    <lineage>
        <taxon>Bacteria</taxon>
        <taxon>Bacillati</taxon>
        <taxon>Bacillota</taxon>
        <taxon>Bacilli</taxon>
        <taxon>Bacillales</taxon>
        <taxon>Gemellaceae</taxon>
        <taxon>Gemella</taxon>
    </lineage>
</organism>
<proteinExistence type="predicted"/>
<sequence length="68" mass="7886">MVKIFNDFLNNLTPDKISKIANEADKSVEVFRNQEDDRTRLGNQVGGISIKITLGLLEEYHKWLHQED</sequence>